<dbReference type="EMBL" id="GGEC01004810">
    <property type="protein sequence ID" value="MBW85293.1"/>
    <property type="molecule type" value="Transcribed_RNA"/>
</dbReference>
<protein>
    <submittedName>
        <fullName evidence="1">Uncharacterized protein</fullName>
    </submittedName>
</protein>
<organism evidence="1">
    <name type="scientific">Rhizophora mucronata</name>
    <name type="common">Asiatic mangrove</name>
    <dbReference type="NCBI Taxonomy" id="61149"/>
    <lineage>
        <taxon>Eukaryota</taxon>
        <taxon>Viridiplantae</taxon>
        <taxon>Streptophyta</taxon>
        <taxon>Embryophyta</taxon>
        <taxon>Tracheophyta</taxon>
        <taxon>Spermatophyta</taxon>
        <taxon>Magnoliopsida</taxon>
        <taxon>eudicotyledons</taxon>
        <taxon>Gunneridae</taxon>
        <taxon>Pentapetalae</taxon>
        <taxon>rosids</taxon>
        <taxon>fabids</taxon>
        <taxon>Malpighiales</taxon>
        <taxon>Rhizophoraceae</taxon>
        <taxon>Rhizophora</taxon>
    </lineage>
</organism>
<reference evidence="1" key="1">
    <citation type="submission" date="2018-02" db="EMBL/GenBank/DDBJ databases">
        <title>Rhizophora mucronata_Transcriptome.</title>
        <authorList>
            <person name="Meera S.P."/>
            <person name="Sreeshan A."/>
            <person name="Augustine A."/>
        </authorList>
    </citation>
    <scope>NUCLEOTIDE SEQUENCE</scope>
    <source>
        <tissue evidence="1">Leaf</tissue>
    </source>
</reference>
<dbReference type="AlphaFoldDB" id="A0A2P2IVQ7"/>
<evidence type="ECO:0000313" key="1">
    <source>
        <dbReference type="EMBL" id="MBW85293.1"/>
    </source>
</evidence>
<name>A0A2P2IVQ7_RHIMU</name>
<proteinExistence type="predicted"/>
<sequence length="24" mass="2991">MKTQNKRWTACMKQQERKKRSGCY</sequence>
<accession>A0A2P2IVQ7</accession>